<dbReference type="EMBL" id="BAAANY010000027">
    <property type="protein sequence ID" value="GAA1703453.1"/>
    <property type="molecule type" value="Genomic_DNA"/>
</dbReference>
<sequence>MKSYQRLNPPLSVRLSAAGAAVQRRTALEVVRMVVDCLLSERVPVQEAAEVVKALGAGRFGDSTLRRLLSDAQGEAEDRYAYLRDERDAREESGQPWPTAMQYELNRNRLAARTRFSPAPWIPTPTRPYRKPRTWRKPS</sequence>
<organism evidence="2 3">
    <name type="scientific">Fodinicola feengrottensis</name>
    <dbReference type="NCBI Taxonomy" id="435914"/>
    <lineage>
        <taxon>Bacteria</taxon>
        <taxon>Bacillati</taxon>
        <taxon>Actinomycetota</taxon>
        <taxon>Actinomycetes</taxon>
        <taxon>Mycobacteriales</taxon>
        <taxon>Fodinicola</taxon>
    </lineage>
</organism>
<proteinExistence type="predicted"/>
<feature type="compositionally biased region" description="Basic residues" evidence="1">
    <location>
        <begin position="128"/>
        <end position="139"/>
    </location>
</feature>
<accession>A0ABP4UGU7</accession>
<evidence type="ECO:0000256" key="1">
    <source>
        <dbReference type="SAM" id="MobiDB-lite"/>
    </source>
</evidence>
<gene>
    <name evidence="2" type="ORF">GCM10009765_60980</name>
</gene>
<protein>
    <submittedName>
        <fullName evidence="2">Uncharacterized protein</fullName>
    </submittedName>
</protein>
<evidence type="ECO:0000313" key="3">
    <source>
        <dbReference type="Proteomes" id="UP001500618"/>
    </source>
</evidence>
<feature type="region of interest" description="Disordered" evidence="1">
    <location>
        <begin position="116"/>
        <end position="139"/>
    </location>
</feature>
<reference evidence="3" key="1">
    <citation type="journal article" date="2019" name="Int. J. Syst. Evol. Microbiol.">
        <title>The Global Catalogue of Microorganisms (GCM) 10K type strain sequencing project: providing services to taxonomists for standard genome sequencing and annotation.</title>
        <authorList>
            <consortium name="The Broad Institute Genomics Platform"/>
            <consortium name="The Broad Institute Genome Sequencing Center for Infectious Disease"/>
            <person name="Wu L."/>
            <person name="Ma J."/>
        </authorList>
    </citation>
    <scope>NUCLEOTIDE SEQUENCE [LARGE SCALE GENOMIC DNA]</scope>
    <source>
        <strain evidence="3">JCM 14718</strain>
    </source>
</reference>
<evidence type="ECO:0000313" key="2">
    <source>
        <dbReference type="EMBL" id="GAA1703453.1"/>
    </source>
</evidence>
<comment type="caution">
    <text evidence="2">The sequence shown here is derived from an EMBL/GenBank/DDBJ whole genome shotgun (WGS) entry which is preliminary data.</text>
</comment>
<keyword evidence="3" id="KW-1185">Reference proteome</keyword>
<name>A0ABP4UGU7_9ACTN</name>
<dbReference type="Proteomes" id="UP001500618">
    <property type="component" value="Unassembled WGS sequence"/>
</dbReference>